<dbReference type="InterPro" id="IPR036291">
    <property type="entry name" value="NAD(P)-bd_dom_sf"/>
</dbReference>
<evidence type="ECO:0000256" key="4">
    <source>
        <dbReference type="PIRSR" id="PIRSR000188-1"/>
    </source>
</evidence>
<dbReference type="Proteomes" id="UP000215563">
    <property type="component" value="Unassembled WGS sequence"/>
</dbReference>
<keyword evidence="9" id="KW-1185">Reference proteome</keyword>
<dbReference type="Gene3D" id="3.40.50.10860">
    <property type="entry name" value="Leucine Dehydrogenase, chain A, domain 1"/>
    <property type="match status" value="1"/>
</dbReference>
<evidence type="ECO:0000256" key="6">
    <source>
        <dbReference type="RuleBase" id="RU004417"/>
    </source>
</evidence>
<keyword evidence="3 5" id="KW-0520">NAD</keyword>
<evidence type="ECO:0000259" key="7">
    <source>
        <dbReference type="SMART" id="SM00839"/>
    </source>
</evidence>
<evidence type="ECO:0000313" key="9">
    <source>
        <dbReference type="Proteomes" id="UP000215563"/>
    </source>
</evidence>
<dbReference type="InterPro" id="IPR006095">
    <property type="entry name" value="Glu/Leu/Phe/Val/Trp_DH"/>
</dbReference>
<dbReference type="AlphaFoldDB" id="A0A229RPN1"/>
<protein>
    <submittedName>
        <fullName evidence="8">Glu/Leu/Phe/Val dehydrogenase</fullName>
    </submittedName>
</protein>
<evidence type="ECO:0000256" key="5">
    <source>
        <dbReference type="PIRSR" id="PIRSR000188-2"/>
    </source>
</evidence>
<feature type="domain" description="Glutamate/phenylalanine/leucine/valine/L-tryptophan dehydrogenase C-terminal" evidence="7">
    <location>
        <begin position="135"/>
        <end position="343"/>
    </location>
</feature>
<proteinExistence type="inferred from homology"/>
<evidence type="ECO:0000256" key="3">
    <source>
        <dbReference type="ARBA" id="ARBA00023027"/>
    </source>
</evidence>
<dbReference type="GO" id="GO:0006520">
    <property type="term" value="P:amino acid metabolic process"/>
    <property type="evidence" value="ECO:0007669"/>
    <property type="project" value="InterPro"/>
</dbReference>
<dbReference type="Pfam" id="PF02812">
    <property type="entry name" value="ELFV_dehydrog_N"/>
    <property type="match status" value="1"/>
</dbReference>
<dbReference type="Pfam" id="PF00208">
    <property type="entry name" value="ELFV_dehydrog"/>
    <property type="match status" value="1"/>
</dbReference>
<dbReference type="Gene3D" id="3.40.50.720">
    <property type="entry name" value="NAD(P)-binding Rossmann-like Domain"/>
    <property type="match status" value="1"/>
</dbReference>
<evidence type="ECO:0000256" key="2">
    <source>
        <dbReference type="ARBA" id="ARBA00023002"/>
    </source>
</evidence>
<dbReference type="InterPro" id="IPR006097">
    <property type="entry name" value="Glu/Leu/Phe/Val/Trp_DH_dimer"/>
</dbReference>
<sequence>MSVQELIVRRGRRSGVTTMVAVHSSALGPAVGGCRFKVYPRVHDAIDDVLRLSAAMTRKCAVAGLDFGGGKSVVALDSVPGPERRRDILLDHADLIESLDGGYLAGPDVGTGPEDMLVLRERTPHVFCVPEEHGGTGSSSGPTAVGVLAALRAGARAVFGSDGMKDRKVVISGYGSVGEHLATALAAQGADVTVSDVDERRLRAAAERGFGRVRPEQVLGIEADVLIPAAIGGVFGPGAEVAAPLVVGPANNQLTDDAVADDLAARGVLWIPDFVASAGGVVYTLGREAGKLTHEQALDRVEALEATTRRLLDAASANGTTPLAEADALAEARLTSGAGAAFGHTRPESVRPGPLLS</sequence>
<keyword evidence="2 6" id="KW-0560">Oxidoreductase</keyword>
<dbReference type="PANTHER" id="PTHR42722:SF1">
    <property type="entry name" value="VALINE DEHYDROGENASE"/>
    <property type="match status" value="1"/>
</dbReference>
<dbReference type="InterPro" id="IPR016211">
    <property type="entry name" value="Glu/Phe/Leu/Val/Trp_DH_bac/arc"/>
</dbReference>
<dbReference type="OrthoDB" id="9803297at2"/>
<feature type="active site" description="Proton donor/acceptor" evidence="4">
    <location>
        <position position="71"/>
    </location>
</feature>
<dbReference type="PANTHER" id="PTHR42722">
    <property type="entry name" value="LEUCINE DEHYDROGENASE"/>
    <property type="match status" value="1"/>
</dbReference>
<reference evidence="8 9" key="1">
    <citation type="submission" date="2017-07" db="EMBL/GenBank/DDBJ databases">
        <title>Amycolatopsis alba DSM 44262 Genome sequencing and assembly.</title>
        <authorList>
            <person name="Kaur N."/>
            <person name="Mayilraj S."/>
        </authorList>
    </citation>
    <scope>NUCLEOTIDE SEQUENCE [LARGE SCALE GENOMIC DNA]</scope>
    <source>
        <strain evidence="8 9">DSM 44262</strain>
    </source>
</reference>
<evidence type="ECO:0000313" key="8">
    <source>
        <dbReference type="EMBL" id="OXM48628.1"/>
    </source>
</evidence>
<dbReference type="Pfam" id="PF02254">
    <property type="entry name" value="TrkA_N"/>
    <property type="match status" value="1"/>
</dbReference>
<dbReference type="PIRSF" id="PIRSF000188">
    <property type="entry name" value="Phe_leu_dh"/>
    <property type="match status" value="1"/>
</dbReference>
<dbReference type="EMBL" id="NMQU01000059">
    <property type="protein sequence ID" value="OXM48628.1"/>
    <property type="molecule type" value="Genomic_DNA"/>
</dbReference>
<dbReference type="GO" id="GO:0016639">
    <property type="term" value="F:oxidoreductase activity, acting on the CH-NH2 group of donors, NAD or NADP as acceptor"/>
    <property type="evidence" value="ECO:0007669"/>
    <property type="project" value="InterPro"/>
</dbReference>
<dbReference type="SUPFAM" id="SSF51735">
    <property type="entry name" value="NAD(P)-binding Rossmann-fold domains"/>
    <property type="match status" value="1"/>
</dbReference>
<dbReference type="SMART" id="SM00839">
    <property type="entry name" value="ELFV_dehydrog"/>
    <property type="match status" value="1"/>
</dbReference>
<organism evidence="8 9">
    <name type="scientific">Amycolatopsis alba DSM 44262</name>
    <dbReference type="NCBI Taxonomy" id="1125972"/>
    <lineage>
        <taxon>Bacteria</taxon>
        <taxon>Bacillati</taxon>
        <taxon>Actinomycetota</taxon>
        <taxon>Actinomycetes</taxon>
        <taxon>Pseudonocardiales</taxon>
        <taxon>Pseudonocardiaceae</taxon>
        <taxon>Amycolatopsis</taxon>
    </lineage>
</organism>
<dbReference type="InterPro" id="IPR003148">
    <property type="entry name" value="RCK_N"/>
</dbReference>
<evidence type="ECO:0000256" key="1">
    <source>
        <dbReference type="ARBA" id="ARBA00006382"/>
    </source>
</evidence>
<dbReference type="SUPFAM" id="SSF53223">
    <property type="entry name" value="Aminoacid dehydrogenase-like, N-terminal domain"/>
    <property type="match status" value="1"/>
</dbReference>
<comment type="similarity">
    <text evidence="1 6">Belongs to the Glu/Leu/Phe/Val dehydrogenases family.</text>
</comment>
<dbReference type="GO" id="GO:0006813">
    <property type="term" value="P:potassium ion transport"/>
    <property type="evidence" value="ECO:0007669"/>
    <property type="project" value="InterPro"/>
</dbReference>
<gene>
    <name evidence="8" type="ORF">CFP75_21350</name>
</gene>
<dbReference type="GO" id="GO:0000166">
    <property type="term" value="F:nucleotide binding"/>
    <property type="evidence" value="ECO:0007669"/>
    <property type="project" value="UniProtKB-KW"/>
</dbReference>
<name>A0A229RPN1_AMYAL</name>
<accession>A0A229RPN1</accession>
<dbReference type="InterPro" id="IPR046346">
    <property type="entry name" value="Aminoacid_DH-like_N_sf"/>
</dbReference>
<comment type="caution">
    <text evidence="8">The sequence shown here is derived from an EMBL/GenBank/DDBJ whole genome shotgun (WGS) entry which is preliminary data.</text>
</comment>
<feature type="binding site" evidence="5">
    <location>
        <begin position="173"/>
        <end position="178"/>
    </location>
    <ligand>
        <name>NAD(+)</name>
        <dbReference type="ChEBI" id="CHEBI:57540"/>
    </ligand>
</feature>
<keyword evidence="5" id="KW-0547">Nucleotide-binding</keyword>
<dbReference type="InterPro" id="IPR006096">
    <property type="entry name" value="Glu/Leu/Phe/Val/Trp_DH_C"/>
</dbReference>
<dbReference type="PRINTS" id="PR00082">
    <property type="entry name" value="GLFDHDRGNASE"/>
</dbReference>
<dbReference type="RefSeq" id="WP_020634354.1">
    <property type="nucleotide sequence ID" value="NZ_KB913032.1"/>
</dbReference>